<evidence type="ECO:0000313" key="1">
    <source>
        <dbReference type="EMBL" id="KFA62692.1"/>
    </source>
</evidence>
<protein>
    <submittedName>
        <fullName evidence="1">Uncharacterized protein</fullName>
    </submittedName>
</protein>
<sequence length="169" mass="18251">MLMKRPVTGRTRVREAVYLVSPIASHPGPDSPLANPAGGQEHLLPSFPGQLGQKKICAGHMAQVALRSAKPWTVLVLANKGGRGYRDWQAEGEGTLFSGRLRHWLRLDWLRRSEVRRAETHDWTGLRPCDVTGRTGTTAQTVGSGGVKLLLGPQTDTPAVGGTWVLTGA</sequence>
<accession>A0A084QFF7</accession>
<evidence type="ECO:0000313" key="2">
    <source>
        <dbReference type="Proteomes" id="UP000028524"/>
    </source>
</evidence>
<keyword evidence="2" id="KW-1185">Reference proteome</keyword>
<dbReference type="AlphaFoldDB" id="A0A084QFF7"/>
<dbReference type="HOGENOM" id="CLU_1579532_0_0_1"/>
<dbReference type="InParanoid" id="A0A084QFF7"/>
<gene>
    <name evidence="1" type="ORF">S40285_10462</name>
</gene>
<proteinExistence type="predicted"/>
<organism evidence="1 2">
    <name type="scientific">Stachybotrys chlorohalonatus (strain IBT 40285)</name>
    <dbReference type="NCBI Taxonomy" id="1283841"/>
    <lineage>
        <taxon>Eukaryota</taxon>
        <taxon>Fungi</taxon>
        <taxon>Dikarya</taxon>
        <taxon>Ascomycota</taxon>
        <taxon>Pezizomycotina</taxon>
        <taxon>Sordariomycetes</taxon>
        <taxon>Hypocreomycetidae</taxon>
        <taxon>Hypocreales</taxon>
        <taxon>Stachybotryaceae</taxon>
        <taxon>Stachybotrys</taxon>
    </lineage>
</organism>
<dbReference type="Proteomes" id="UP000028524">
    <property type="component" value="Unassembled WGS sequence"/>
</dbReference>
<name>A0A084QFF7_STAC4</name>
<reference evidence="1 2" key="1">
    <citation type="journal article" date="2014" name="BMC Genomics">
        <title>Comparative genome sequencing reveals chemotype-specific gene clusters in the toxigenic black mold Stachybotrys.</title>
        <authorList>
            <person name="Semeiks J."/>
            <person name="Borek D."/>
            <person name="Otwinowski Z."/>
            <person name="Grishin N.V."/>
        </authorList>
    </citation>
    <scope>NUCLEOTIDE SEQUENCE [LARGE SCALE GENOMIC DNA]</scope>
    <source>
        <strain evidence="1 2">IBT 40285</strain>
    </source>
</reference>
<dbReference type="EMBL" id="KL660782">
    <property type="protein sequence ID" value="KFA62692.1"/>
    <property type="molecule type" value="Genomic_DNA"/>
</dbReference>